<name>A0A8S5RBF5_9VIRU</name>
<protein>
    <submittedName>
        <fullName evidence="3">PspA/IM30 family</fullName>
    </submittedName>
</protein>
<evidence type="ECO:0000313" key="3">
    <source>
        <dbReference type="EMBL" id="DAE28704.1"/>
    </source>
</evidence>
<sequence>MITKDAATPNGAKAHYNAVISKKEEEYQNVNKFYTETLGNIKFYETQLRSLQKENMQLNLNINNCVEKNDDNGAKVYLGRQQEVNDKIDIIKNTLVELRRNSELQKENLDTLYENINNLKSEKETSVLTLEAAEITKSLKSAPGVYSQEEDKMLEKVRDGVKKAKKEADGVSIAYENSMDVQQKRLDKKMKDDEVNRKLKQLKDAKKK</sequence>
<dbReference type="EMBL" id="BK059091">
    <property type="protein sequence ID" value="DAE28704.1"/>
    <property type="molecule type" value="Genomic_DNA"/>
</dbReference>
<proteinExistence type="predicted"/>
<reference evidence="3" key="1">
    <citation type="journal article" date="2021" name="Proc. Natl. Acad. Sci. U.S.A.">
        <title>A Catalog of Tens of Thousands of Viruses from Human Metagenomes Reveals Hidden Associations with Chronic Diseases.</title>
        <authorList>
            <person name="Tisza M.J."/>
            <person name="Buck C.B."/>
        </authorList>
    </citation>
    <scope>NUCLEOTIDE SEQUENCE</scope>
    <source>
        <strain evidence="3">CtmTa7</strain>
    </source>
</reference>
<evidence type="ECO:0000256" key="1">
    <source>
        <dbReference type="SAM" id="Coils"/>
    </source>
</evidence>
<organism evidence="3">
    <name type="scientific">virus sp. ctmTa7</name>
    <dbReference type="NCBI Taxonomy" id="2828255"/>
    <lineage>
        <taxon>Viruses</taxon>
    </lineage>
</organism>
<evidence type="ECO:0000256" key="2">
    <source>
        <dbReference type="SAM" id="MobiDB-lite"/>
    </source>
</evidence>
<feature type="coiled-coil region" evidence="1">
    <location>
        <begin position="34"/>
        <end position="122"/>
    </location>
</feature>
<accession>A0A8S5RBF5</accession>
<feature type="region of interest" description="Disordered" evidence="2">
    <location>
        <begin position="182"/>
        <end position="208"/>
    </location>
</feature>
<keyword evidence="1" id="KW-0175">Coiled coil</keyword>